<feature type="domain" description="Endonuclease/exonuclease/phosphatase" evidence="1">
    <location>
        <begin position="85"/>
        <end position="205"/>
    </location>
</feature>
<proteinExistence type="predicted"/>
<dbReference type="PANTHER" id="PTHR33273:SF4">
    <property type="entry name" value="ENDONUCLEASE_EXONUCLEASE_PHOSPHATASE DOMAIN-CONTAINING PROTEIN"/>
    <property type="match status" value="1"/>
</dbReference>
<dbReference type="Proteomes" id="UP000504618">
    <property type="component" value="Unplaced"/>
</dbReference>
<dbReference type="InterPro" id="IPR005135">
    <property type="entry name" value="Endo/exonuclease/phosphatase"/>
</dbReference>
<dbReference type="InterPro" id="IPR036691">
    <property type="entry name" value="Endo/exonu/phosph_ase_sf"/>
</dbReference>
<dbReference type="GeneID" id="112459594"/>
<dbReference type="RefSeq" id="XP_024879541.1">
    <property type="nucleotide sequence ID" value="XM_025023773.1"/>
</dbReference>
<organism evidence="2 3">
    <name type="scientific">Temnothorax curvispinosus</name>
    <dbReference type="NCBI Taxonomy" id="300111"/>
    <lineage>
        <taxon>Eukaryota</taxon>
        <taxon>Metazoa</taxon>
        <taxon>Ecdysozoa</taxon>
        <taxon>Arthropoda</taxon>
        <taxon>Hexapoda</taxon>
        <taxon>Insecta</taxon>
        <taxon>Pterygota</taxon>
        <taxon>Neoptera</taxon>
        <taxon>Endopterygota</taxon>
        <taxon>Hymenoptera</taxon>
        <taxon>Apocrita</taxon>
        <taxon>Aculeata</taxon>
        <taxon>Formicoidea</taxon>
        <taxon>Formicidae</taxon>
        <taxon>Myrmicinae</taxon>
        <taxon>Temnothorax</taxon>
    </lineage>
</organism>
<dbReference type="AlphaFoldDB" id="A0A6J1QE14"/>
<keyword evidence="2" id="KW-1185">Reference proteome</keyword>
<dbReference type="OrthoDB" id="7555219at2759"/>
<dbReference type="Gene3D" id="3.60.10.10">
    <property type="entry name" value="Endonuclease/exonuclease/phosphatase"/>
    <property type="match status" value="1"/>
</dbReference>
<dbReference type="SUPFAM" id="SSF56219">
    <property type="entry name" value="DNase I-like"/>
    <property type="match status" value="1"/>
</dbReference>
<name>A0A6J1QE14_9HYME</name>
<evidence type="ECO:0000259" key="1">
    <source>
        <dbReference type="Pfam" id="PF14529"/>
    </source>
</evidence>
<evidence type="ECO:0000313" key="3">
    <source>
        <dbReference type="RefSeq" id="XP_024879541.1"/>
    </source>
</evidence>
<gene>
    <name evidence="3" type="primary">LOC112459594</name>
</gene>
<accession>A0A6J1QE14</accession>
<dbReference type="Pfam" id="PF14529">
    <property type="entry name" value="Exo_endo_phos_2"/>
    <property type="match status" value="1"/>
</dbReference>
<dbReference type="CDD" id="cd09077">
    <property type="entry name" value="R1-I-EN"/>
    <property type="match status" value="1"/>
</dbReference>
<sequence length="332" mass="37749">MTLCLQLNLNGNKEAQDLLVHHSREIGAAVCAISEPARLHSPYQLWFHSHDGLAAIYVNNRAITRPATLEARGRHCVLIRLGEFYFLSCYISPNVNLTEFSDFLEELSTICSGVAHNNKLIICGDFNAHSVSWGSNTSNVRGDALEELASQLDWRLVNRGNQPTFSSHQGTSIIDLTWTSPDLFNRVRDWSVREDLESMSDHLYISFVITDSLSRRITPSLPRRWNFRRMDVGLFQEAIECKCAVTPGDPEYLNRVGPDKWINNCIYDACQAAVPRLRAARVDRAHWWNDQIAHLRTEAIAARRAWTRGRRRNSPVVLEAKRTAYMAATQSL</sequence>
<dbReference type="GO" id="GO:0003824">
    <property type="term" value="F:catalytic activity"/>
    <property type="evidence" value="ECO:0007669"/>
    <property type="project" value="InterPro"/>
</dbReference>
<dbReference type="PANTHER" id="PTHR33273">
    <property type="entry name" value="DOMAIN-CONTAINING PROTEIN, PUTATIVE-RELATED"/>
    <property type="match status" value="1"/>
</dbReference>
<protein>
    <submittedName>
        <fullName evidence="3">Uncharacterized protein LOC112459594</fullName>
    </submittedName>
</protein>
<reference evidence="3" key="1">
    <citation type="submission" date="2025-08" db="UniProtKB">
        <authorList>
            <consortium name="RefSeq"/>
        </authorList>
    </citation>
    <scope>IDENTIFICATION</scope>
    <source>
        <tissue evidence="3">Whole body</tissue>
    </source>
</reference>
<evidence type="ECO:0000313" key="2">
    <source>
        <dbReference type="Proteomes" id="UP000504618"/>
    </source>
</evidence>